<dbReference type="InterPro" id="IPR004302">
    <property type="entry name" value="Cellulose/chitin-bd_N"/>
</dbReference>
<protein>
    <submittedName>
        <fullName evidence="4">Lytic polysaccharide monooxygenase</fullName>
    </submittedName>
</protein>
<reference evidence="5" key="1">
    <citation type="journal article" date="2019" name="Int. J. Syst. Evol. Microbiol.">
        <title>The Global Catalogue of Microorganisms (GCM) 10K type strain sequencing project: providing services to taxonomists for standard genome sequencing and annotation.</title>
        <authorList>
            <consortium name="The Broad Institute Genomics Platform"/>
            <consortium name="The Broad Institute Genome Sequencing Center for Infectious Disease"/>
            <person name="Wu L."/>
            <person name="Ma J."/>
        </authorList>
    </citation>
    <scope>NUCLEOTIDE SEQUENCE [LARGE SCALE GENOMIC DNA]</scope>
    <source>
        <strain evidence="5">JCM 17066</strain>
    </source>
</reference>
<evidence type="ECO:0000259" key="3">
    <source>
        <dbReference type="Pfam" id="PF03067"/>
    </source>
</evidence>
<dbReference type="PANTHER" id="PTHR34823:SF1">
    <property type="entry name" value="CHITIN-BINDING TYPE-4 DOMAIN-CONTAINING PROTEIN"/>
    <property type="match status" value="1"/>
</dbReference>
<keyword evidence="4" id="KW-0503">Monooxygenase</keyword>
<dbReference type="RefSeq" id="WP_378997085.1">
    <property type="nucleotide sequence ID" value="NZ_JBHSMT010000013.1"/>
</dbReference>
<dbReference type="EMBL" id="JBHSMT010000013">
    <property type="protein sequence ID" value="MFC5474030.1"/>
    <property type="molecule type" value="Genomic_DNA"/>
</dbReference>
<feature type="signal peptide" evidence="2">
    <location>
        <begin position="1"/>
        <end position="27"/>
    </location>
</feature>
<dbReference type="Proteomes" id="UP001596045">
    <property type="component" value="Unassembled WGS sequence"/>
</dbReference>
<dbReference type="CDD" id="cd21177">
    <property type="entry name" value="LPMO_AA10"/>
    <property type="match status" value="1"/>
</dbReference>
<dbReference type="InterPro" id="IPR051024">
    <property type="entry name" value="GlcNAc_Chitin_IntDeg"/>
</dbReference>
<dbReference type="InterPro" id="IPR014756">
    <property type="entry name" value="Ig_E-set"/>
</dbReference>
<keyword evidence="1 2" id="KW-0732">Signal</keyword>
<feature type="domain" description="Chitin-binding type-4" evidence="3">
    <location>
        <begin position="28"/>
        <end position="193"/>
    </location>
</feature>
<comment type="caution">
    <text evidence="4">The sequence shown here is derived from an EMBL/GenBank/DDBJ whole genome shotgun (WGS) entry which is preliminary data.</text>
</comment>
<dbReference type="Gene3D" id="2.70.50.50">
    <property type="entry name" value="chitin-binding protein cbp21"/>
    <property type="match status" value="1"/>
</dbReference>
<name>A0ABW0M750_9BURK</name>
<sequence length="227" mass="24791">MNTSLSMSRLIKLALPLALLSPLLAQAHGYIDSPKSRARMCQTGANTDCGEIQYEPQSVEGPKGFPAVGPLDGTIAAGGVDRFSELNVQSPTRWQTVPLKTDKNFFTWNFTALHATTDWRYYITKPGWDSSQPLSRDSFELQPFCFVEGNSKPPSSKRVTHTCRIPSDRSGYHVILATWNIADTGNAFYQVIDADIQPAATALKKGQSGAGANAERVMANPFGATHR</sequence>
<evidence type="ECO:0000313" key="4">
    <source>
        <dbReference type="EMBL" id="MFC5474030.1"/>
    </source>
</evidence>
<evidence type="ECO:0000256" key="1">
    <source>
        <dbReference type="ARBA" id="ARBA00022729"/>
    </source>
</evidence>
<proteinExistence type="predicted"/>
<dbReference type="SUPFAM" id="SSF81296">
    <property type="entry name" value="E set domains"/>
    <property type="match status" value="1"/>
</dbReference>
<keyword evidence="4" id="KW-0560">Oxidoreductase</keyword>
<evidence type="ECO:0000256" key="2">
    <source>
        <dbReference type="SAM" id="SignalP"/>
    </source>
</evidence>
<dbReference type="GO" id="GO:0004497">
    <property type="term" value="F:monooxygenase activity"/>
    <property type="evidence" value="ECO:0007669"/>
    <property type="project" value="UniProtKB-KW"/>
</dbReference>
<feature type="chain" id="PRO_5046871703" evidence="2">
    <location>
        <begin position="28"/>
        <end position="227"/>
    </location>
</feature>
<gene>
    <name evidence="4" type="ORF">ACFPM8_08660</name>
</gene>
<dbReference type="Pfam" id="PF03067">
    <property type="entry name" value="LPMO_10"/>
    <property type="match status" value="1"/>
</dbReference>
<dbReference type="PANTHER" id="PTHR34823">
    <property type="entry name" value="GLCNAC-BINDING PROTEIN A"/>
    <property type="match status" value="1"/>
</dbReference>
<accession>A0ABW0M750</accession>
<organism evidence="4 5">
    <name type="scientific">Paraherbaspirillum soli</name>
    <dbReference type="NCBI Taxonomy" id="631222"/>
    <lineage>
        <taxon>Bacteria</taxon>
        <taxon>Pseudomonadati</taxon>
        <taxon>Pseudomonadota</taxon>
        <taxon>Betaproteobacteria</taxon>
        <taxon>Burkholderiales</taxon>
        <taxon>Oxalobacteraceae</taxon>
        <taxon>Paraherbaspirillum</taxon>
    </lineage>
</organism>
<keyword evidence="5" id="KW-1185">Reference proteome</keyword>
<evidence type="ECO:0000313" key="5">
    <source>
        <dbReference type="Proteomes" id="UP001596045"/>
    </source>
</evidence>